<protein>
    <submittedName>
        <fullName evidence="2">Uncharacterized protein</fullName>
    </submittedName>
</protein>
<name>A0ABN9WJF9_9DINO</name>
<accession>A0ABN9WJF9</accession>
<proteinExistence type="predicted"/>
<keyword evidence="3" id="KW-1185">Reference proteome</keyword>
<comment type="caution">
    <text evidence="2">The sequence shown here is derived from an EMBL/GenBank/DDBJ whole genome shotgun (WGS) entry which is preliminary data.</text>
</comment>
<dbReference type="Proteomes" id="UP001189429">
    <property type="component" value="Unassembled WGS sequence"/>
</dbReference>
<reference evidence="2" key="1">
    <citation type="submission" date="2023-10" db="EMBL/GenBank/DDBJ databases">
        <authorList>
            <person name="Chen Y."/>
            <person name="Shah S."/>
            <person name="Dougan E. K."/>
            <person name="Thang M."/>
            <person name="Chan C."/>
        </authorList>
    </citation>
    <scope>NUCLEOTIDE SEQUENCE [LARGE SCALE GENOMIC DNA]</scope>
</reference>
<evidence type="ECO:0000313" key="2">
    <source>
        <dbReference type="EMBL" id="CAK0886652.1"/>
    </source>
</evidence>
<feature type="non-terminal residue" evidence="2">
    <location>
        <position position="252"/>
    </location>
</feature>
<sequence>MPLSVKCHPAMPPRRPSGDSLDDQLPEAERARPDEEWESRQQTLRDLKEAARRIDAALVGGAGHPRTSAMCEGVCFGHSDHGELAGCELRAALILCLDLSMWTSALCPEDAPKAEPPAPPKFTMPSLMLTEIVDMQSGAVGSTPGAQAWEVLKPLLALDGLPASLRHQVATLRAQSADMLTRDRSEGVSADPTAAVETAAVRAALGVEGRSLLSVRARPARKGAPSARRRAEGGTQGEGGRLLWKHPASKKA</sequence>
<organism evidence="2 3">
    <name type="scientific">Prorocentrum cordatum</name>
    <dbReference type="NCBI Taxonomy" id="2364126"/>
    <lineage>
        <taxon>Eukaryota</taxon>
        <taxon>Sar</taxon>
        <taxon>Alveolata</taxon>
        <taxon>Dinophyceae</taxon>
        <taxon>Prorocentrales</taxon>
        <taxon>Prorocentraceae</taxon>
        <taxon>Prorocentrum</taxon>
    </lineage>
</organism>
<feature type="compositionally biased region" description="Basic residues" evidence="1">
    <location>
        <begin position="243"/>
        <end position="252"/>
    </location>
</feature>
<evidence type="ECO:0000313" key="3">
    <source>
        <dbReference type="Proteomes" id="UP001189429"/>
    </source>
</evidence>
<feature type="region of interest" description="Disordered" evidence="1">
    <location>
        <begin position="216"/>
        <end position="252"/>
    </location>
</feature>
<evidence type="ECO:0000256" key="1">
    <source>
        <dbReference type="SAM" id="MobiDB-lite"/>
    </source>
</evidence>
<gene>
    <name evidence="2" type="ORF">PCOR1329_LOCUS67947</name>
</gene>
<feature type="region of interest" description="Disordered" evidence="1">
    <location>
        <begin position="1"/>
        <end position="41"/>
    </location>
</feature>
<dbReference type="EMBL" id="CAUYUJ010018836">
    <property type="protein sequence ID" value="CAK0886652.1"/>
    <property type="molecule type" value="Genomic_DNA"/>
</dbReference>